<feature type="compositionally biased region" description="Polar residues" evidence="2">
    <location>
        <begin position="228"/>
        <end position="242"/>
    </location>
</feature>
<feature type="region of interest" description="Disordered" evidence="2">
    <location>
        <begin position="522"/>
        <end position="550"/>
    </location>
</feature>
<feature type="transmembrane region" description="Helical" evidence="3">
    <location>
        <begin position="459"/>
        <end position="485"/>
    </location>
</feature>
<feature type="region of interest" description="Disordered" evidence="2">
    <location>
        <begin position="15"/>
        <end position="291"/>
    </location>
</feature>
<feature type="compositionally biased region" description="Low complexity" evidence="2">
    <location>
        <begin position="243"/>
        <end position="263"/>
    </location>
</feature>
<keyword evidence="1" id="KW-0175">Coiled coil</keyword>
<dbReference type="AlphaFoldDB" id="A0AAN9ACM5"/>
<comment type="caution">
    <text evidence="4">The sequence shown here is derived from an EMBL/GenBank/DDBJ whole genome shotgun (WGS) entry which is preliminary data.</text>
</comment>
<accession>A0AAN9ACM5</accession>
<keyword evidence="5" id="KW-1185">Reference proteome</keyword>
<feature type="compositionally biased region" description="Polar residues" evidence="2">
    <location>
        <begin position="99"/>
        <end position="121"/>
    </location>
</feature>
<organism evidence="4 5">
    <name type="scientific">Halocaridina rubra</name>
    <name type="common">Hawaiian red shrimp</name>
    <dbReference type="NCBI Taxonomy" id="373956"/>
    <lineage>
        <taxon>Eukaryota</taxon>
        <taxon>Metazoa</taxon>
        <taxon>Ecdysozoa</taxon>
        <taxon>Arthropoda</taxon>
        <taxon>Crustacea</taxon>
        <taxon>Multicrustacea</taxon>
        <taxon>Malacostraca</taxon>
        <taxon>Eumalacostraca</taxon>
        <taxon>Eucarida</taxon>
        <taxon>Decapoda</taxon>
        <taxon>Pleocyemata</taxon>
        <taxon>Caridea</taxon>
        <taxon>Atyoidea</taxon>
        <taxon>Atyidae</taxon>
        <taxon>Halocaridina</taxon>
    </lineage>
</organism>
<evidence type="ECO:0000256" key="3">
    <source>
        <dbReference type="SAM" id="Phobius"/>
    </source>
</evidence>
<evidence type="ECO:0000256" key="2">
    <source>
        <dbReference type="SAM" id="MobiDB-lite"/>
    </source>
</evidence>
<proteinExistence type="predicted"/>
<protein>
    <submittedName>
        <fullName evidence="4">Uncharacterized protein</fullName>
    </submittedName>
</protein>
<evidence type="ECO:0000256" key="1">
    <source>
        <dbReference type="SAM" id="Coils"/>
    </source>
</evidence>
<keyword evidence="3" id="KW-0812">Transmembrane</keyword>
<dbReference type="EMBL" id="JAXCGZ010005762">
    <property type="protein sequence ID" value="KAK7080875.1"/>
    <property type="molecule type" value="Genomic_DNA"/>
</dbReference>
<feature type="compositionally biased region" description="Polar residues" evidence="2">
    <location>
        <begin position="25"/>
        <end position="39"/>
    </location>
</feature>
<keyword evidence="3" id="KW-1133">Transmembrane helix</keyword>
<feature type="compositionally biased region" description="Polar residues" evidence="2">
    <location>
        <begin position="152"/>
        <end position="191"/>
    </location>
</feature>
<feature type="region of interest" description="Disordered" evidence="2">
    <location>
        <begin position="591"/>
        <end position="668"/>
    </location>
</feature>
<feature type="compositionally biased region" description="Low complexity" evidence="2">
    <location>
        <begin position="129"/>
        <end position="145"/>
    </location>
</feature>
<feature type="compositionally biased region" description="Polar residues" evidence="2">
    <location>
        <begin position="198"/>
        <end position="217"/>
    </location>
</feature>
<feature type="compositionally biased region" description="Low complexity" evidence="2">
    <location>
        <begin position="83"/>
        <end position="98"/>
    </location>
</feature>
<feature type="compositionally biased region" description="Polar residues" evidence="2">
    <location>
        <begin position="264"/>
        <end position="274"/>
    </location>
</feature>
<feature type="compositionally biased region" description="Low complexity" evidence="2">
    <location>
        <begin position="41"/>
        <end position="74"/>
    </location>
</feature>
<name>A0AAN9ACM5_HALRR</name>
<keyword evidence="3" id="KW-0472">Membrane</keyword>
<reference evidence="4 5" key="1">
    <citation type="submission" date="2023-11" db="EMBL/GenBank/DDBJ databases">
        <title>Halocaridina rubra genome assembly.</title>
        <authorList>
            <person name="Smith C."/>
        </authorList>
    </citation>
    <scope>NUCLEOTIDE SEQUENCE [LARGE SCALE GENOMIC DNA]</scope>
    <source>
        <strain evidence="4">EP-1</strain>
        <tissue evidence="4">Whole</tissue>
    </source>
</reference>
<evidence type="ECO:0000313" key="5">
    <source>
        <dbReference type="Proteomes" id="UP001381693"/>
    </source>
</evidence>
<sequence length="668" mass="72517">MLHEDNMDLRIISKEDNFADGRSALTKSSQDAENITQGIPSEATTSSESSFQSTESTSSDTSITPYSNTSSSTESSEDPGNISSKASTEATTTGESSTHNPGSTSSDTSITPDNNSLTSTESSEDPGNISSKTSTEAIATSESSTQEPGDISSKTSTEAIDTSESSTQDPGSTSEKSTSPDMNSLTSTGSTEDPGDISSKTSTEDITTSERSTQDPGHTSSHTSTTSDGSMLTSTLSSQAPETTDTQTSIKSTTNAATSTGSTQNPGNTYSPISTKTTPEPTTPKPEMPRGELLEHTDETLTNISKSIASFLDTLNDVTPAPVETTTTDTIHSAAIFISHSFRQLHKSEREMDLQSICDESDQRCADFIKPLLDIQVQLAILTEDIDKWEESNLNTLSISDTELAKQVDEKTNDLDFMTNVVDKTAAESELKKFNNEINDAKDSVDTAIDDLTNNNNKVIFVAVFSTIGGLIVIALIIGLTFTFVKSRQMKKNNKGYSQVPEENVPINSFLEGQTNMAYTENEHRQPQKDSYPLQNVSSKQTAPTIPIRDPYAKSVEVDYRDPYTKPHKYSYPMQNVSSTQTAKSMEINYQDPYTKSSSRRTNDSFTESKSPDHYYATPERSRADDYYSRDGSRGGGYQTPRSGSSKPDDPFAKPTKGPNQGGLRRYY</sequence>
<feature type="compositionally biased region" description="Basic and acidic residues" evidence="2">
    <location>
        <begin position="620"/>
        <end position="633"/>
    </location>
</feature>
<feature type="compositionally biased region" description="Low complexity" evidence="2">
    <location>
        <begin position="218"/>
        <end position="227"/>
    </location>
</feature>
<feature type="compositionally biased region" description="Polar residues" evidence="2">
    <location>
        <begin position="533"/>
        <end position="544"/>
    </location>
</feature>
<evidence type="ECO:0000313" key="4">
    <source>
        <dbReference type="EMBL" id="KAK7080875.1"/>
    </source>
</evidence>
<gene>
    <name evidence="4" type="ORF">SK128_024477</name>
</gene>
<feature type="coiled-coil region" evidence="1">
    <location>
        <begin position="424"/>
        <end position="451"/>
    </location>
</feature>
<dbReference type="Proteomes" id="UP001381693">
    <property type="component" value="Unassembled WGS sequence"/>
</dbReference>